<dbReference type="RefSeq" id="WP_201139447.1">
    <property type="nucleotide sequence ID" value="NZ_CAJNAS010000030.1"/>
</dbReference>
<organism evidence="2 3">
    <name type="scientific">Paraburkholderia domus</name>
    <dbReference type="NCBI Taxonomy" id="2793075"/>
    <lineage>
        <taxon>Bacteria</taxon>
        <taxon>Pseudomonadati</taxon>
        <taxon>Pseudomonadota</taxon>
        <taxon>Betaproteobacteria</taxon>
        <taxon>Burkholderiales</taxon>
        <taxon>Burkholderiaceae</taxon>
        <taxon>Paraburkholderia</taxon>
    </lineage>
</organism>
<evidence type="ECO:0000256" key="1">
    <source>
        <dbReference type="ARBA" id="ARBA00023172"/>
    </source>
</evidence>
<keyword evidence="1" id="KW-0233">DNA recombination</keyword>
<dbReference type="GO" id="GO:0015074">
    <property type="term" value="P:DNA integration"/>
    <property type="evidence" value="ECO:0007669"/>
    <property type="project" value="InterPro"/>
</dbReference>
<gene>
    <name evidence="2" type="ORF">R70211_06882</name>
</gene>
<dbReference type="AlphaFoldDB" id="A0A9N8N6N2"/>
<evidence type="ECO:0000313" key="2">
    <source>
        <dbReference type="EMBL" id="CAE6960053.1"/>
    </source>
</evidence>
<sequence>MVQIIRKSTLPDALEIAEQLREAAVLAPTIVLKEPRPAGFPTDIAQLREARDHARKQSVSCTGSLESLADLLAYIEQRLGGIIPTDLELRRSGQYRVLTALSRFGGQHAVEPLLYPRSESLLPYYIAILIHTAGNPVPIAELECDCLHALPLLDGRRALVWCKRRTAHVQRRTFSDDAPFEPPSLVRDIIAWSARIRPMAPIELRDRLFLFKDKGESAVTALTASSIEYAVKRFCARHSLPRFNVAAIRPSVLSSYYRSGGDIWAVRAVANHAHISTTIRYVDSPEVSAMHRKTIATLQAAFLGHVIKPAALSNTVQVTRVKDNDSLQNTAAEAVSFFGFGCSDPLAGVAPGTRRGELCTNFMGCFTCPNAIISPDPVSVARLLQARNHLREAAATLHPARWSVVYAPQLRVLEEDILTRFSSRQLSAGECKLAGLPPLPELR</sequence>
<reference evidence="2" key="1">
    <citation type="submission" date="2021-02" db="EMBL/GenBank/DDBJ databases">
        <authorList>
            <person name="Vanwijnsberghe S."/>
        </authorList>
    </citation>
    <scope>NUCLEOTIDE SEQUENCE</scope>
    <source>
        <strain evidence="2">R-70211</strain>
    </source>
</reference>
<keyword evidence="3" id="KW-1185">Reference proteome</keyword>
<proteinExistence type="predicted"/>
<dbReference type="Proteomes" id="UP000675121">
    <property type="component" value="Unassembled WGS sequence"/>
</dbReference>
<evidence type="ECO:0000313" key="3">
    <source>
        <dbReference type="Proteomes" id="UP000675121"/>
    </source>
</evidence>
<dbReference type="GO" id="GO:0006310">
    <property type="term" value="P:DNA recombination"/>
    <property type="evidence" value="ECO:0007669"/>
    <property type="project" value="UniProtKB-KW"/>
</dbReference>
<evidence type="ECO:0008006" key="4">
    <source>
        <dbReference type="Google" id="ProtNLM"/>
    </source>
</evidence>
<dbReference type="EMBL" id="CAJNAS010000030">
    <property type="protein sequence ID" value="CAE6960053.1"/>
    <property type="molecule type" value="Genomic_DNA"/>
</dbReference>
<dbReference type="GO" id="GO:0003677">
    <property type="term" value="F:DNA binding"/>
    <property type="evidence" value="ECO:0007669"/>
    <property type="project" value="InterPro"/>
</dbReference>
<dbReference type="InterPro" id="IPR011010">
    <property type="entry name" value="DNA_brk_join_enz"/>
</dbReference>
<comment type="caution">
    <text evidence="2">The sequence shown here is derived from an EMBL/GenBank/DDBJ whole genome shotgun (WGS) entry which is preliminary data.</text>
</comment>
<name>A0A9N8N6N2_9BURK</name>
<dbReference type="Gene3D" id="1.10.443.10">
    <property type="entry name" value="Intergrase catalytic core"/>
    <property type="match status" value="1"/>
</dbReference>
<accession>A0A9N8N6N2</accession>
<protein>
    <recommendedName>
        <fullName evidence="4">Site-specific integrase</fullName>
    </recommendedName>
</protein>
<dbReference type="SUPFAM" id="SSF56349">
    <property type="entry name" value="DNA breaking-rejoining enzymes"/>
    <property type="match status" value="1"/>
</dbReference>
<dbReference type="InterPro" id="IPR013762">
    <property type="entry name" value="Integrase-like_cat_sf"/>
</dbReference>